<keyword evidence="9" id="KW-0645">Protease</keyword>
<evidence type="ECO:0000256" key="21">
    <source>
        <dbReference type="ARBA" id="ARBA00049902"/>
    </source>
</evidence>
<keyword evidence="10 23" id="KW-0328">Glycosyltransferase</keyword>
<evidence type="ECO:0000256" key="4">
    <source>
        <dbReference type="ARBA" id="ARBA00007090"/>
    </source>
</evidence>
<evidence type="ECO:0000256" key="2">
    <source>
        <dbReference type="ARBA" id="ARBA00004236"/>
    </source>
</evidence>
<keyword evidence="16" id="KW-0046">Antibiotic resistance</keyword>
<dbReference type="Pfam" id="PF00912">
    <property type="entry name" value="Transgly"/>
    <property type="match status" value="1"/>
</dbReference>
<dbReference type="PIRSF" id="PIRSF002799">
    <property type="entry name" value="PBP_1b"/>
    <property type="match status" value="1"/>
</dbReference>
<dbReference type="InterPro" id="IPR001460">
    <property type="entry name" value="PCN-bd_Tpept"/>
</dbReference>
<dbReference type="InterPro" id="IPR001264">
    <property type="entry name" value="Glyco_trans_51"/>
</dbReference>
<evidence type="ECO:0000256" key="20">
    <source>
        <dbReference type="ARBA" id="ARBA00034000"/>
    </source>
</evidence>
<dbReference type="GO" id="GO:0030288">
    <property type="term" value="C:outer membrane-bounded periplasmic space"/>
    <property type="evidence" value="ECO:0007669"/>
    <property type="project" value="TreeGrafter"/>
</dbReference>
<dbReference type="SUPFAM" id="SSF53955">
    <property type="entry name" value="Lysozyme-like"/>
    <property type="match status" value="1"/>
</dbReference>
<dbReference type="GO" id="GO:0006508">
    <property type="term" value="P:proteolysis"/>
    <property type="evidence" value="ECO:0007669"/>
    <property type="project" value="UniProtKB-KW"/>
</dbReference>
<dbReference type="GO" id="GO:0009252">
    <property type="term" value="P:peptidoglycan biosynthetic process"/>
    <property type="evidence" value="ECO:0007669"/>
    <property type="project" value="UniProtKB-UniRule"/>
</dbReference>
<sequence length="767" mass="83734">MASWFTRRNLLRSGLTALVLLLSALLVVAAFQVASLDREIRSRFAGVRWTLPAQVYAAPQELYPGLNLPLADLRHELVRLGYRPVDALEGAGTFVARADSLDIATRAFGFWDGAQPASRMLVRGGAEGIESISDLGTGGPLDLIRLDPMLIGSIYPSRGGEDRVLIKLSEAPELLVQGLLAVEDRAFYEHAGISLRGIARAAFENMTSGRVRQGASTITQQLVKNFFLSSERTFRRKAKEIVMALLLEAHYDKAAILEAYLNEIYMGQDGSRAVHGFGLASSFYFNKPLAELKPQEMALLVGIVKGPSQYDPRRRPDLVRERRNLVLKTWAERGLLREDELERALAQPLGLSGGARGGVERYPAFVELVKRQLRDQYPEEALTNEGLRIFTTLEPRAQEALELRLLADLPELEKARKLPAGTLEASGVITSVEGGEVQAVVGGRSIRYAGFNRALDSRRSIGSLSKPFVYLAALMQPERYNLATVLPDEPINLKLSKGNVWSPANYDKKLHGSMPLYVALAQSYNLPTVRLGLDVGVDKVQQAFAGAGFANVPALPSIFLGAVDMAPLDVAQVYNTLAASGYQTPLSAIREVLTKEGQPLKRYPFKVKQTLPEAPVFLTTWAMHKVLEFGTARSAYSVIPASTRLAGKTGTTDDLRDSWFAGYSADRVAVIWVGRDDYKPTGLSGATGALPMWSRLMRDLKVRGLDDTPPAEVEEALIDPASGLKADERCVGAVSIPFVAGYAPSESAPCAGGLLDKPADWLKEIFQ</sequence>
<feature type="domain" description="Penicillin-binding protein transpeptidase" evidence="25">
    <location>
        <begin position="427"/>
        <end position="665"/>
    </location>
</feature>
<dbReference type="GO" id="GO:0071555">
    <property type="term" value="P:cell wall organization"/>
    <property type="evidence" value="ECO:0007669"/>
    <property type="project" value="UniProtKB-UniRule"/>
</dbReference>
<evidence type="ECO:0000256" key="12">
    <source>
        <dbReference type="ARBA" id="ARBA00022801"/>
    </source>
</evidence>
<comment type="caution">
    <text evidence="28">The sequence shown here is derived from an EMBL/GenBank/DDBJ whole genome shotgun (WGS) entry which is preliminary data.</text>
</comment>
<comment type="catalytic activity">
    <reaction evidence="20">
        <text>Preferential cleavage: (Ac)2-L-Lys-D-Ala-|-D-Ala. Also transpeptidation of peptidyl-alanyl moieties that are N-acyl substituents of D-alanine.</text>
        <dbReference type="EC" id="3.4.16.4"/>
    </reaction>
</comment>
<keyword evidence="15" id="KW-0472">Membrane</keyword>
<evidence type="ECO:0000256" key="23">
    <source>
        <dbReference type="PIRNR" id="PIRNR002799"/>
    </source>
</evidence>
<feature type="active site" description="Proton donor; for transglycosylase activity" evidence="24">
    <location>
        <position position="183"/>
    </location>
</feature>
<name>A0A3N0VA92_9GAMM</name>
<evidence type="ECO:0000256" key="11">
    <source>
        <dbReference type="ARBA" id="ARBA00022679"/>
    </source>
</evidence>
<dbReference type="InterPro" id="IPR028166">
    <property type="entry name" value="UB2H"/>
</dbReference>
<evidence type="ECO:0000256" key="6">
    <source>
        <dbReference type="ARBA" id="ARBA00018637"/>
    </source>
</evidence>
<dbReference type="EMBL" id="RJVO01000004">
    <property type="protein sequence ID" value="ROH89713.1"/>
    <property type="molecule type" value="Genomic_DNA"/>
</dbReference>
<comment type="subcellular location">
    <subcellularLocation>
        <location evidence="2">Cell membrane</location>
    </subcellularLocation>
</comment>
<dbReference type="InterPro" id="IPR012338">
    <property type="entry name" value="Beta-lactam/transpept-like"/>
</dbReference>
<keyword evidence="7" id="KW-1003">Cell membrane</keyword>
<evidence type="ECO:0000256" key="24">
    <source>
        <dbReference type="PIRSR" id="PIRSR002799-1"/>
    </source>
</evidence>
<dbReference type="Proteomes" id="UP000282106">
    <property type="component" value="Unassembled WGS sequence"/>
</dbReference>
<evidence type="ECO:0000256" key="15">
    <source>
        <dbReference type="ARBA" id="ARBA00023136"/>
    </source>
</evidence>
<evidence type="ECO:0000256" key="19">
    <source>
        <dbReference type="ARBA" id="ARBA00032454"/>
    </source>
</evidence>
<dbReference type="GO" id="GO:0009002">
    <property type="term" value="F:serine-type D-Ala-D-Ala carboxypeptidase activity"/>
    <property type="evidence" value="ECO:0007669"/>
    <property type="project" value="UniProtKB-EC"/>
</dbReference>
<keyword evidence="12" id="KW-0378">Hydrolase</keyword>
<dbReference type="PANTHER" id="PTHR32282:SF11">
    <property type="entry name" value="PENICILLIN-BINDING PROTEIN 1B"/>
    <property type="match status" value="1"/>
</dbReference>
<evidence type="ECO:0000256" key="9">
    <source>
        <dbReference type="ARBA" id="ARBA00022670"/>
    </source>
</evidence>
<evidence type="ECO:0000313" key="29">
    <source>
        <dbReference type="Proteomes" id="UP000282106"/>
    </source>
</evidence>
<protein>
    <recommendedName>
        <fullName evidence="6 22">Penicillin-binding protein 1B</fullName>
        <shortName evidence="23">PBP-1b</shortName>
        <shortName evidence="23">PBP1b</shortName>
    </recommendedName>
    <alternativeName>
        <fullName evidence="19 23">Murein polymerase</fullName>
    </alternativeName>
</protein>
<keyword evidence="11 23" id="KW-0808">Transferase</keyword>
<dbReference type="PANTHER" id="PTHR32282">
    <property type="entry name" value="BINDING PROTEIN TRANSPEPTIDASE, PUTATIVE-RELATED"/>
    <property type="match status" value="1"/>
</dbReference>
<dbReference type="NCBIfam" id="TIGR02071">
    <property type="entry name" value="PBP_1b"/>
    <property type="match status" value="1"/>
</dbReference>
<dbReference type="AlphaFoldDB" id="A0A3N0VA92"/>
<keyword evidence="17" id="KW-0511">Multifunctional enzyme</keyword>
<dbReference type="GO" id="GO:0008658">
    <property type="term" value="F:penicillin binding"/>
    <property type="evidence" value="ECO:0007669"/>
    <property type="project" value="UniProtKB-UniRule"/>
</dbReference>
<comment type="catalytic activity">
    <reaction evidence="21">
        <text>[GlcNAc-(1-&gt;4)-Mur2Ac(oyl-L-Ala-gamma-D-Glu-L-Lys-D-Ala-D-Ala)](n)-di-trans,octa-cis-undecaprenyl diphosphate + beta-D-GlcNAc-(1-&gt;4)-Mur2Ac(oyl-L-Ala-gamma-D-Glu-L-Lys-D-Ala-D-Ala)-di-trans,octa-cis-undecaprenyl diphosphate = [GlcNAc-(1-&gt;4)-Mur2Ac(oyl-L-Ala-gamma-D-Glu-L-Lys-D-Ala-D-Ala)](n+1)-di-trans,octa-cis-undecaprenyl diphosphate + di-trans,octa-cis-undecaprenyl diphosphate + H(+)</text>
        <dbReference type="Rhea" id="RHEA:23708"/>
        <dbReference type="Rhea" id="RHEA-COMP:9602"/>
        <dbReference type="Rhea" id="RHEA-COMP:9603"/>
        <dbReference type="ChEBI" id="CHEBI:15378"/>
        <dbReference type="ChEBI" id="CHEBI:58405"/>
        <dbReference type="ChEBI" id="CHEBI:60033"/>
        <dbReference type="ChEBI" id="CHEBI:78435"/>
        <dbReference type="EC" id="2.4.99.28"/>
    </reaction>
</comment>
<gene>
    <name evidence="28" type="primary">mrcB</name>
    <name evidence="28" type="ORF">ED208_10110</name>
</gene>
<dbReference type="InParanoid" id="A0A3N0VA92"/>
<dbReference type="InterPro" id="IPR023346">
    <property type="entry name" value="Lysozyme-like_dom_sf"/>
</dbReference>
<dbReference type="UniPathway" id="UPA00219"/>
<dbReference type="GO" id="GO:0005886">
    <property type="term" value="C:plasma membrane"/>
    <property type="evidence" value="ECO:0007669"/>
    <property type="project" value="UniProtKB-SubCell"/>
</dbReference>
<dbReference type="GO" id="GO:0008360">
    <property type="term" value="P:regulation of cell shape"/>
    <property type="evidence" value="ECO:0007669"/>
    <property type="project" value="UniProtKB-UniRule"/>
</dbReference>
<organism evidence="28 29">
    <name type="scientific">Stagnimonas aquatica</name>
    <dbReference type="NCBI Taxonomy" id="2689987"/>
    <lineage>
        <taxon>Bacteria</taxon>
        <taxon>Pseudomonadati</taxon>
        <taxon>Pseudomonadota</taxon>
        <taxon>Gammaproteobacteria</taxon>
        <taxon>Nevskiales</taxon>
        <taxon>Nevskiaceae</taxon>
        <taxon>Stagnimonas</taxon>
    </lineage>
</organism>
<dbReference type="InterPro" id="IPR050396">
    <property type="entry name" value="Glycosyltr_51/Transpeptidase"/>
</dbReference>
<comment type="similarity">
    <text evidence="4 23">In the C-terminal section; belongs to the transpeptidase family.</text>
</comment>
<dbReference type="SUPFAM" id="SSF56601">
    <property type="entry name" value="beta-lactamase/transpeptidase-like"/>
    <property type="match status" value="1"/>
</dbReference>
<proteinExistence type="inferred from homology"/>
<evidence type="ECO:0000256" key="14">
    <source>
        <dbReference type="ARBA" id="ARBA00022984"/>
    </source>
</evidence>
<feature type="domain" description="Glycosyl transferase family 51" evidence="26">
    <location>
        <begin position="160"/>
        <end position="329"/>
    </location>
</feature>
<evidence type="ECO:0000256" key="13">
    <source>
        <dbReference type="ARBA" id="ARBA00022960"/>
    </source>
</evidence>
<keyword evidence="18 23" id="KW-0961">Cell wall biogenesis/degradation</keyword>
<evidence type="ECO:0000256" key="3">
    <source>
        <dbReference type="ARBA" id="ARBA00004752"/>
    </source>
</evidence>
<evidence type="ECO:0000256" key="10">
    <source>
        <dbReference type="ARBA" id="ARBA00022676"/>
    </source>
</evidence>
<dbReference type="Gene3D" id="3.30.2060.10">
    <property type="entry name" value="Penicillin-binding protein 1b domain"/>
    <property type="match status" value="1"/>
</dbReference>
<dbReference type="InterPro" id="IPR011813">
    <property type="entry name" value="PBP_1b"/>
</dbReference>
<reference evidence="28 29" key="1">
    <citation type="submission" date="2018-10" db="EMBL/GenBank/DDBJ databases">
        <authorList>
            <person name="Chen W.-M."/>
        </authorList>
    </citation>
    <scope>NUCLEOTIDE SEQUENCE [LARGE SCALE GENOMIC DNA]</scope>
    <source>
        <strain evidence="28 29">THS-13</strain>
    </source>
</reference>
<evidence type="ECO:0000313" key="28">
    <source>
        <dbReference type="EMBL" id="ROH89713.1"/>
    </source>
</evidence>
<evidence type="ECO:0000256" key="5">
    <source>
        <dbReference type="ARBA" id="ARBA00007739"/>
    </source>
</evidence>
<evidence type="ECO:0000256" key="17">
    <source>
        <dbReference type="ARBA" id="ARBA00023268"/>
    </source>
</evidence>
<evidence type="ECO:0000256" key="8">
    <source>
        <dbReference type="ARBA" id="ARBA00022645"/>
    </source>
</evidence>
<dbReference type="Gene3D" id="3.40.710.10">
    <property type="entry name" value="DD-peptidase/beta-lactamase superfamily"/>
    <property type="match status" value="1"/>
</dbReference>
<accession>A0A3N0VA92</accession>
<comment type="pathway">
    <text evidence="3 23">Cell wall biogenesis; peptidoglycan biosynthesis.</text>
</comment>
<dbReference type="Pfam" id="PF14814">
    <property type="entry name" value="UB2H"/>
    <property type="match status" value="1"/>
</dbReference>
<evidence type="ECO:0000256" key="18">
    <source>
        <dbReference type="ARBA" id="ARBA00023316"/>
    </source>
</evidence>
<evidence type="ECO:0000259" key="26">
    <source>
        <dbReference type="Pfam" id="PF00912"/>
    </source>
</evidence>
<comment type="similarity">
    <text evidence="5 23">In the N-terminal section; belongs to the glycosyltransferase 51 family.</text>
</comment>
<dbReference type="Gene3D" id="1.10.3810.10">
    <property type="entry name" value="Biosynthetic peptidoglycan transglycosylase-like"/>
    <property type="match status" value="1"/>
</dbReference>
<evidence type="ECO:0000259" key="27">
    <source>
        <dbReference type="Pfam" id="PF14814"/>
    </source>
</evidence>
<dbReference type="Pfam" id="PF00905">
    <property type="entry name" value="Transpeptidase"/>
    <property type="match status" value="1"/>
</dbReference>
<evidence type="ECO:0000256" key="7">
    <source>
        <dbReference type="ARBA" id="ARBA00022475"/>
    </source>
</evidence>
<dbReference type="GO" id="GO:0046677">
    <property type="term" value="P:response to antibiotic"/>
    <property type="evidence" value="ECO:0007669"/>
    <property type="project" value="UniProtKB-UniRule"/>
</dbReference>
<evidence type="ECO:0000256" key="16">
    <source>
        <dbReference type="ARBA" id="ARBA00023251"/>
    </source>
</evidence>
<keyword evidence="14 23" id="KW-0573">Peptidoglycan synthesis</keyword>
<evidence type="ECO:0000256" key="1">
    <source>
        <dbReference type="ARBA" id="ARBA00002624"/>
    </source>
</evidence>
<dbReference type="FunCoup" id="A0A3N0VA92">
    <property type="interactions" value="160"/>
</dbReference>
<dbReference type="InterPro" id="IPR036950">
    <property type="entry name" value="PBP_transglycosylase"/>
</dbReference>
<dbReference type="GO" id="GO:0009274">
    <property type="term" value="C:peptidoglycan-based cell wall"/>
    <property type="evidence" value="ECO:0007669"/>
    <property type="project" value="UniProtKB-UniRule"/>
</dbReference>
<keyword evidence="8" id="KW-0121">Carboxypeptidase</keyword>
<comment type="function">
    <text evidence="1 23">Cell wall formation. Synthesis of cross-linked peptidoglycan from the lipid intermediates. The enzyme has a penicillin-insensitive transglycosylase N-terminal domain (formation of linear glycan strands) and a penicillin-sensitive transpeptidase C-terminal domain (cross-linking of the peptide subunits).</text>
</comment>
<dbReference type="GO" id="GO:0008955">
    <property type="term" value="F:peptidoglycan glycosyltransferase activity"/>
    <property type="evidence" value="ECO:0007669"/>
    <property type="project" value="UniProtKB-UniRule"/>
</dbReference>
<evidence type="ECO:0000259" key="25">
    <source>
        <dbReference type="Pfam" id="PF00905"/>
    </source>
</evidence>
<evidence type="ECO:0000256" key="22">
    <source>
        <dbReference type="NCBIfam" id="TIGR02071"/>
    </source>
</evidence>
<keyword evidence="29" id="KW-1185">Reference proteome</keyword>
<feature type="active site" description="Acyl-ester intermediate; for transpeptidase activity" evidence="24">
    <location>
        <position position="463"/>
    </location>
</feature>
<keyword evidence="13 23" id="KW-0133">Cell shape</keyword>
<feature type="domain" description="Bifunctional transglycosylase second" evidence="27">
    <location>
        <begin position="62"/>
        <end position="146"/>
    </location>
</feature>